<evidence type="ECO:0000256" key="3">
    <source>
        <dbReference type="SAM" id="MobiDB-lite"/>
    </source>
</evidence>
<protein>
    <submittedName>
        <fullName evidence="5">BCL2 interacting protein 2</fullName>
    </submittedName>
    <submittedName>
        <fullName evidence="8">BCL2/adenovirus E1B 19 kDa protein-interacting protein 2-like isoform X1</fullName>
    </submittedName>
</protein>
<keyword evidence="2" id="KW-0963">Cytoplasm</keyword>
<dbReference type="Ensembl" id="ENSCCRT00010089516.1">
    <property type="protein sequence ID" value="ENSCCRP00010080681.1"/>
    <property type="gene ID" value="ENSCCRG00010035244.1"/>
</dbReference>
<dbReference type="PANTHER" id="PTHR12112">
    <property type="entry name" value="BNIP - RELATED"/>
    <property type="match status" value="1"/>
</dbReference>
<reference evidence="8" key="1">
    <citation type="submission" date="2025-04" db="UniProtKB">
        <authorList>
            <consortium name="RefSeq"/>
        </authorList>
    </citation>
    <scope>IDENTIFICATION</scope>
    <source>
        <tissue evidence="8">Muscle</tissue>
    </source>
</reference>
<dbReference type="Ensembl" id="ENSCCRT00020086599.1">
    <property type="protein sequence ID" value="ENSCCRP00020079006.1"/>
    <property type="gene ID" value="ENSCCRG00020036698.1"/>
</dbReference>
<evidence type="ECO:0000313" key="7">
    <source>
        <dbReference type="Proteomes" id="UP000694700"/>
    </source>
</evidence>
<dbReference type="PROSITE" id="PS50191">
    <property type="entry name" value="CRAL_TRIO"/>
    <property type="match status" value="1"/>
</dbReference>
<dbReference type="PANTHER" id="PTHR12112:SF12">
    <property type="entry name" value="BCL2_ADENOVIRUS E1B 19 KDA PROTEIN-INTERACTING PROTEIN 2"/>
    <property type="match status" value="1"/>
</dbReference>
<dbReference type="SUPFAM" id="SSF52087">
    <property type="entry name" value="CRAL/TRIO domain"/>
    <property type="match status" value="1"/>
</dbReference>
<reference evidence="5" key="2">
    <citation type="submission" date="2025-05" db="UniProtKB">
        <authorList>
            <consortium name="Ensembl"/>
        </authorList>
    </citation>
    <scope>IDENTIFICATION</scope>
</reference>
<sequence>MATDAIATEEVSNQRDSGDLNANKSYPESDTPSRTSETQENRNTSIPLSLSSPSVHSEEELPRDSTAGNNSLENGDRPVRTGDPPQEAATPDNRQKQGARTSTPARAPQTLASPAEHNGSFEHQESVATTEARLRMEGVELKEEWQDEDFPRPLPEEEDMHLDEELFTRSSGEGAPASQSYGLNSAKKTKKKLLAPDISLNLDHSEGSVLSDELDESTELDLDDIDTPSDNSNEFEWEDDLPKPKNADLLRKGVESVQEFTSTEEREEGRRWRVFRIGEQEHRVDMKAIEPYKRVISHGGYYGDGLNAIIVFAVCFMPESNQPNYRYIMDNLFKYVIGTLELLVAENYMIVYLNGATSRRKMPSVGWLRKCYQQIDRRLRKNLKSLIIVHPSWFIRTLLALTKPFISSKFSQKIKYVFSLTDLAELVPMEYVSIPDCIKQFDEEKNRKKHKRIDQDMRGKVEMATSAVPEAEAGRINE</sequence>
<dbReference type="CDD" id="cd00170">
    <property type="entry name" value="SEC14"/>
    <property type="match status" value="1"/>
</dbReference>
<feature type="region of interest" description="Disordered" evidence="3">
    <location>
        <begin position="1"/>
        <end position="185"/>
    </location>
</feature>
<dbReference type="KEGG" id="ccar:109085804"/>
<feature type="compositionally biased region" description="Polar residues" evidence="3">
    <location>
        <begin position="19"/>
        <end position="55"/>
    </location>
</feature>
<accession>A0A8C1YR47</accession>
<dbReference type="InterPro" id="IPR022181">
    <property type="entry name" value="Bcl2-/adenovirus-E1B"/>
</dbReference>
<feature type="region of interest" description="Disordered" evidence="3">
    <location>
        <begin position="448"/>
        <end position="478"/>
    </location>
</feature>
<name>A0A8C1YR47_CYPCA</name>
<dbReference type="GO" id="GO:0005737">
    <property type="term" value="C:cytoplasm"/>
    <property type="evidence" value="ECO:0007669"/>
    <property type="project" value="UniProtKB-SubCell"/>
</dbReference>
<dbReference type="Gene3D" id="3.40.525.10">
    <property type="entry name" value="CRAL-TRIO lipid binding domain"/>
    <property type="match status" value="1"/>
</dbReference>
<dbReference type="RefSeq" id="XP_042609443.1">
    <property type="nucleotide sequence ID" value="XM_042753509.1"/>
</dbReference>
<keyword evidence="6" id="KW-1185">Reference proteome</keyword>
<gene>
    <name evidence="5 8" type="primary">LOC109085804</name>
</gene>
<evidence type="ECO:0000259" key="4">
    <source>
        <dbReference type="PROSITE" id="PS50191"/>
    </source>
</evidence>
<dbReference type="InterPro" id="IPR036865">
    <property type="entry name" value="CRAL-TRIO_dom_sf"/>
</dbReference>
<dbReference type="Pfam" id="PF12496">
    <property type="entry name" value="BNIP2"/>
    <property type="match status" value="1"/>
</dbReference>
<evidence type="ECO:0000256" key="1">
    <source>
        <dbReference type="ARBA" id="ARBA00004496"/>
    </source>
</evidence>
<dbReference type="SMART" id="SM00516">
    <property type="entry name" value="SEC14"/>
    <property type="match status" value="1"/>
</dbReference>
<feature type="domain" description="CRAL-TRIO" evidence="4">
    <location>
        <begin position="289"/>
        <end position="446"/>
    </location>
</feature>
<dbReference type="GO" id="GO:0006915">
    <property type="term" value="P:apoptotic process"/>
    <property type="evidence" value="ECO:0007669"/>
    <property type="project" value="TreeGrafter"/>
</dbReference>
<feature type="region of interest" description="Disordered" evidence="3">
    <location>
        <begin position="207"/>
        <end position="242"/>
    </location>
</feature>
<feature type="compositionally biased region" description="Basic and acidic residues" evidence="3">
    <location>
        <begin position="132"/>
        <end position="155"/>
    </location>
</feature>
<dbReference type="Proteomes" id="UP000694701">
    <property type="component" value="Unplaced"/>
</dbReference>
<evidence type="ECO:0000313" key="6">
    <source>
        <dbReference type="Proteomes" id="UP000694427"/>
    </source>
</evidence>
<dbReference type="Pfam" id="PF13716">
    <property type="entry name" value="CRAL_TRIO_2"/>
    <property type="match status" value="1"/>
</dbReference>
<dbReference type="FunFam" id="3.40.525.10:FF:000001">
    <property type="entry name" value="BCL2/adenovirus E1B protein-interacting protein 2"/>
    <property type="match status" value="1"/>
</dbReference>
<comment type="subcellular location">
    <subcellularLocation>
        <location evidence="1">Cytoplasm</location>
    </subcellularLocation>
</comment>
<evidence type="ECO:0000313" key="5">
    <source>
        <dbReference type="Ensembl" id="ENSCCRP00015024357.1"/>
    </source>
</evidence>
<dbReference type="OMA" id="SWYRTKK"/>
<proteinExistence type="predicted"/>
<dbReference type="GeneID" id="109085804"/>
<evidence type="ECO:0000313" key="8">
    <source>
        <dbReference type="RefSeq" id="XP_042609443.1"/>
    </source>
</evidence>
<dbReference type="Ensembl" id="ENSCCRT00015025248.1">
    <property type="protein sequence ID" value="ENSCCRP00015024357.1"/>
    <property type="gene ID" value="ENSCCRG00015010401.1"/>
</dbReference>
<dbReference type="Proteomes" id="UP000694700">
    <property type="component" value="Unplaced"/>
</dbReference>
<evidence type="ECO:0000256" key="2">
    <source>
        <dbReference type="ARBA" id="ARBA00022490"/>
    </source>
</evidence>
<dbReference type="AlphaFoldDB" id="A0A8C1YR47"/>
<feature type="compositionally biased region" description="Acidic residues" evidence="3">
    <location>
        <begin position="212"/>
        <end position="239"/>
    </location>
</feature>
<dbReference type="Proteomes" id="UP000694427">
    <property type="component" value="Unplaced"/>
</dbReference>
<organism evidence="5 7">
    <name type="scientific">Cyprinus carpio</name>
    <name type="common">Common carp</name>
    <dbReference type="NCBI Taxonomy" id="7962"/>
    <lineage>
        <taxon>Eukaryota</taxon>
        <taxon>Metazoa</taxon>
        <taxon>Chordata</taxon>
        <taxon>Craniata</taxon>
        <taxon>Vertebrata</taxon>
        <taxon>Euteleostomi</taxon>
        <taxon>Actinopterygii</taxon>
        <taxon>Neopterygii</taxon>
        <taxon>Teleostei</taxon>
        <taxon>Ostariophysi</taxon>
        <taxon>Cypriniformes</taxon>
        <taxon>Cyprinidae</taxon>
        <taxon>Cyprininae</taxon>
        <taxon>Cyprinus</taxon>
    </lineage>
</organism>
<dbReference type="OrthoDB" id="19923at2759"/>
<dbReference type="InterPro" id="IPR001251">
    <property type="entry name" value="CRAL-TRIO_dom"/>
</dbReference>
<dbReference type="Proteomes" id="UP001155660">
    <property type="component" value="Chromosome B25"/>
</dbReference>